<sequence length="395" mass="44169">MQLILGIGAGIVLALGANWLYAAVFQPQISVVSPDLNPSPEVVATRPPELPPETKALLAQAGNIVNPPRGDVRLMVMSDLNDAYGSTTYSPEVTKAIKIMPFWRPDMVVCSGDMVAGQYPALTQAQMRAMWQAFDKNVAAPLRQAKTPYGFTLGNHDASSALSVTKKFLFAQERNMAAEYWRNPQHNPGVKFVDQFEFPFYFTFEFKDIFFLVWDGSSHHIPTEKLAWVEKALASPRAQQAKMRILLGHLPLYAVSIGRNDPGEVMENSDKLRAMLEKYKVHTYISGHHHAYYPAHKGKLQLLHMGILGAGPRPLLTGNTPPWKTLTILDIRFKSPDLTTYTTYDMRTMRVIDQNLLPRFLAGHNGMVMRRDVNQLSASERQTCLQALDVALCTA</sequence>
<dbReference type="EMBL" id="CP017675">
    <property type="protein sequence ID" value="APB34443.1"/>
    <property type="molecule type" value="Genomic_DNA"/>
</dbReference>
<dbReference type="InterPro" id="IPR029052">
    <property type="entry name" value="Metallo-depent_PP-like"/>
</dbReference>
<protein>
    <submittedName>
        <fullName evidence="4">Metallophosphoesterase</fullName>
    </submittedName>
</protein>
<dbReference type="AlphaFoldDB" id="A0A1J0AEW3"/>
<dbReference type="InterPro" id="IPR004843">
    <property type="entry name" value="Calcineurin-like_PHP"/>
</dbReference>
<evidence type="ECO:0000313" key="5">
    <source>
        <dbReference type="Proteomes" id="UP000180235"/>
    </source>
</evidence>
<evidence type="ECO:0000259" key="3">
    <source>
        <dbReference type="Pfam" id="PF00149"/>
    </source>
</evidence>
<organism evidence="4 5">
    <name type="scientific">Gloeomargarita lithophora Alchichica-D10</name>
    <dbReference type="NCBI Taxonomy" id="1188229"/>
    <lineage>
        <taxon>Bacteria</taxon>
        <taxon>Bacillati</taxon>
        <taxon>Cyanobacteriota</taxon>
        <taxon>Cyanophyceae</taxon>
        <taxon>Gloeomargaritales</taxon>
        <taxon>Gloeomargaritaceae</taxon>
        <taxon>Gloeomargarita</taxon>
    </lineage>
</organism>
<proteinExistence type="predicted"/>
<feature type="domain" description="Calcineurin-like phosphoesterase" evidence="3">
    <location>
        <begin position="73"/>
        <end position="292"/>
    </location>
</feature>
<accession>A0A1J0AEW3</accession>
<dbReference type="GO" id="GO:0016787">
    <property type="term" value="F:hydrolase activity"/>
    <property type="evidence" value="ECO:0007669"/>
    <property type="project" value="UniProtKB-KW"/>
</dbReference>
<evidence type="ECO:0000313" key="4">
    <source>
        <dbReference type="EMBL" id="APB34443.1"/>
    </source>
</evidence>
<dbReference type="InterPro" id="IPR051558">
    <property type="entry name" value="Metallophosphoesterase_PAP"/>
</dbReference>
<dbReference type="PANTHER" id="PTHR10161">
    <property type="entry name" value="TARTRATE-RESISTANT ACID PHOSPHATASE TYPE 5"/>
    <property type="match status" value="1"/>
</dbReference>
<keyword evidence="5" id="KW-1185">Reference proteome</keyword>
<dbReference type="SUPFAM" id="SSF56300">
    <property type="entry name" value="Metallo-dependent phosphatases"/>
    <property type="match status" value="1"/>
</dbReference>
<gene>
    <name evidence="4" type="ORF">GlitD10_2114</name>
</gene>
<dbReference type="Gene3D" id="3.60.21.10">
    <property type="match status" value="1"/>
</dbReference>
<evidence type="ECO:0000256" key="1">
    <source>
        <dbReference type="ARBA" id="ARBA00022729"/>
    </source>
</evidence>
<dbReference type="Pfam" id="PF00149">
    <property type="entry name" value="Metallophos"/>
    <property type="match status" value="1"/>
</dbReference>
<dbReference type="STRING" id="1188229.GlitD10_2114"/>
<dbReference type="PANTHER" id="PTHR10161:SF14">
    <property type="entry name" value="TARTRATE-RESISTANT ACID PHOSPHATASE TYPE 5"/>
    <property type="match status" value="1"/>
</dbReference>
<dbReference type="Proteomes" id="UP000180235">
    <property type="component" value="Chromosome"/>
</dbReference>
<keyword evidence="1" id="KW-0732">Signal</keyword>
<keyword evidence="2" id="KW-0378">Hydrolase</keyword>
<reference evidence="4 5" key="1">
    <citation type="submission" date="2016-10" db="EMBL/GenBank/DDBJ databases">
        <title>Description of Gloeomargarita lithophora gen. nov., sp. nov., a thylakoid-bearing basal-branching cyanobacterium with intracellular carbonates, and proposal for Gloeomargaritales ord. nov.</title>
        <authorList>
            <person name="Moreira D."/>
            <person name="Tavera R."/>
            <person name="Benzerara K."/>
            <person name="Skouri-Panet F."/>
            <person name="Couradeau E."/>
            <person name="Gerard E."/>
            <person name="Loussert C."/>
            <person name="Novelo E."/>
            <person name="Zivanovic Y."/>
            <person name="Lopez-Garcia P."/>
        </authorList>
    </citation>
    <scope>NUCLEOTIDE SEQUENCE [LARGE SCALE GENOMIC DNA]</scope>
    <source>
        <strain evidence="4 5">D10</strain>
    </source>
</reference>
<dbReference type="KEGG" id="glt:GlitD10_2114"/>
<evidence type="ECO:0000256" key="2">
    <source>
        <dbReference type="ARBA" id="ARBA00022801"/>
    </source>
</evidence>
<name>A0A1J0AEW3_9CYAN</name>